<dbReference type="EMBL" id="MLJW01000072">
    <property type="protein sequence ID" value="OIR02754.1"/>
    <property type="molecule type" value="Genomic_DNA"/>
</dbReference>
<reference evidence="2" key="1">
    <citation type="submission" date="2016-10" db="EMBL/GenBank/DDBJ databases">
        <title>Sequence of Gallionella enrichment culture.</title>
        <authorList>
            <person name="Poehlein A."/>
            <person name="Muehling M."/>
            <person name="Daniel R."/>
        </authorList>
    </citation>
    <scope>NUCLEOTIDE SEQUENCE</scope>
</reference>
<feature type="transmembrane region" description="Helical" evidence="1">
    <location>
        <begin position="44"/>
        <end position="66"/>
    </location>
</feature>
<name>A0A1J5S3S7_9ZZZZ</name>
<organism evidence="2">
    <name type="scientific">mine drainage metagenome</name>
    <dbReference type="NCBI Taxonomy" id="410659"/>
    <lineage>
        <taxon>unclassified sequences</taxon>
        <taxon>metagenomes</taxon>
        <taxon>ecological metagenomes</taxon>
    </lineage>
</organism>
<protein>
    <submittedName>
        <fullName evidence="2">Uncharacterized protein</fullName>
    </submittedName>
</protein>
<keyword evidence="1" id="KW-1133">Transmembrane helix</keyword>
<dbReference type="AlphaFoldDB" id="A0A1J5S3S7"/>
<sequence>MQRGPRSDTGDEGALGKQAWGECDAGKGVACRNLRPGLVGGPRAVVLDLGALVSVGLGAGLLLFLLGDGLGKALKAAQFKF</sequence>
<gene>
    <name evidence="2" type="ORF">GALL_152080</name>
</gene>
<accession>A0A1J5S3S7</accession>
<keyword evidence="1" id="KW-0812">Transmembrane</keyword>
<keyword evidence="1" id="KW-0472">Membrane</keyword>
<evidence type="ECO:0000313" key="2">
    <source>
        <dbReference type="EMBL" id="OIR02754.1"/>
    </source>
</evidence>
<comment type="caution">
    <text evidence="2">The sequence shown here is derived from an EMBL/GenBank/DDBJ whole genome shotgun (WGS) entry which is preliminary data.</text>
</comment>
<evidence type="ECO:0000256" key="1">
    <source>
        <dbReference type="SAM" id="Phobius"/>
    </source>
</evidence>
<proteinExistence type="predicted"/>